<reference evidence="3" key="1">
    <citation type="submission" date="2017-01" db="EMBL/GenBank/DDBJ databases">
        <authorList>
            <person name="Varghese N."/>
            <person name="Submissions S."/>
        </authorList>
    </citation>
    <scope>NUCLEOTIDE SEQUENCE [LARGE SCALE GENOMIC DNA]</scope>
    <source>
        <strain evidence="3">MNA4</strain>
    </source>
</reference>
<keyword evidence="3" id="KW-1185">Reference proteome</keyword>
<organism evidence="2 3">
    <name type="scientific">Edaphobacillus lindanitolerans</name>
    <dbReference type="NCBI Taxonomy" id="550447"/>
    <lineage>
        <taxon>Bacteria</taxon>
        <taxon>Bacillati</taxon>
        <taxon>Bacillota</taxon>
        <taxon>Bacilli</taxon>
        <taxon>Bacillales</taxon>
        <taxon>Bacillaceae</taxon>
        <taxon>Edaphobacillus</taxon>
    </lineage>
</organism>
<dbReference type="Proteomes" id="UP000187550">
    <property type="component" value="Unassembled WGS sequence"/>
</dbReference>
<evidence type="ECO:0000313" key="3">
    <source>
        <dbReference type="Proteomes" id="UP000187550"/>
    </source>
</evidence>
<dbReference type="EMBL" id="FTPL01000003">
    <property type="protein sequence ID" value="SIT88173.1"/>
    <property type="molecule type" value="Genomic_DNA"/>
</dbReference>
<evidence type="ECO:0000256" key="1">
    <source>
        <dbReference type="SAM" id="Phobius"/>
    </source>
</evidence>
<feature type="transmembrane region" description="Helical" evidence="1">
    <location>
        <begin position="12"/>
        <end position="30"/>
    </location>
</feature>
<protein>
    <submittedName>
        <fullName evidence="2">Uncharacterized protein</fullName>
    </submittedName>
</protein>
<dbReference type="OrthoDB" id="1443299at2"/>
<keyword evidence="1" id="KW-0812">Transmembrane</keyword>
<keyword evidence="1" id="KW-0472">Membrane</keyword>
<feature type="transmembrane region" description="Helical" evidence="1">
    <location>
        <begin position="62"/>
        <end position="80"/>
    </location>
</feature>
<accession>A0A1U7PLN6</accession>
<proteinExistence type="predicted"/>
<keyword evidence="1" id="KW-1133">Transmembrane helix</keyword>
<dbReference type="AlphaFoldDB" id="A0A1U7PLN6"/>
<name>A0A1U7PLN6_9BACI</name>
<feature type="transmembrane region" description="Helical" evidence="1">
    <location>
        <begin position="124"/>
        <end position="143"/>
    </location>
</feature>
<evidence type="ECO:0000313" key="2">
    <source>
        <dbReference type="EMBL" id="SIT88173.1"/>
    </source>
</evidence>
<dbReference type="RefSeq" id="WP_076758926.1">
    <property type="nucleotide sequence ID" value="NZ_FTPL01000003.1"/>
</dbReference>
<sequence>MGKRIDVPAGRAIQAGFSGGLILGALLYAAERLTGLRVYTLLMNVDYVPVLKEYRFPSPVEFLFHLIVSMVLAVVLLWAVRRFRLTGRRMAVCLVSLSGLVGLGIWPVTALSDRTPDIGDMTALVVWLAAHLVYGGVLVWMYWRSPSIRKDGLS</sequence>
<feature type="transmembrane region" description="Helical" evidence="1">
    <location>
        <begin position="92"/>
        <end position="112"/>
    </location>
</feature>
<gene>
    <name evidence="2" type="ORF">SAMN05428946_2234</name>
</gene>